<feature type="transmembrane region" description="Helical" evidence="7">
    <location>
        <begin position="90"/>
        <end position="114"/>
    </location>
</feature>
<evidence type="ECO:0000313" key="10">
    <source>
        <dbReference type="Proteomes" id="UP000525078"/>
    </source>
</evidence>
<feature type="transmembrane region" description="Helical" evidence="7">
    <location>
        <begin position="126"/>
        <end position="142"/>
    </location>
</feature>
<dbReference type="GO" id="GO:0015179">
    <property type="term" value="F:L-amino acid transmembrane transporter activity"/>
    <property type="evidence" value="ECO:0007669"/>
    <property type="project" value="TreeGrafter"/>
</dbReference>
<dbReference type="PANTHER" id="PTHR22950">
    <property type="entry name" value="AMINO ACID TRANSPORTER"/>
    <property type="match status" value="1"/>
</dbReference>
<evidence type="ECO:0000256" key="5">
    <source>
        <dbReference type="ARBA" id="ARBA00022989"/>
    </source>
</evidence>
<feature type="transmembrane region" description="Helical" evidence="7">
    <location>
        <begin position="192"/>
        <end position="216"/>
    </location>
</feature>
<evidence type="ECO:0000256" key="6">
    <source>
        <dbReference type="ARBA" id="ARBA00023136"/>
    </source>
</evidence>
<feature type="transmembrane region" description="Helical" evidence="7">
    <location>
        <begin position="60"/>
        <end position="83"/>
    </location>
</feature>
<evidence type="ECO:0000256" key="4">
    <source>
        <dbReference type="ARBA" id="ARBA00022970"/>
    </source>
</evidence>
<comment type="subcellular location">
    <subcellularLocation>
        <location evidence="1">Membrane</location>
        <topology evidence="1">Multi-pass membrane protein</topology>
    </subcellularLocation>
</comment>
<feature type="transmembrane region" description="Helical" evidence="7">
    <location>
        <begin position="149"/>
        <end position="172"/>
    </location>
</feature>
<sequence length="754" mass="81812">MDFDSNIRSYPDIGEKAFGNKGRMIVSIAMYTELYLVSAGFLILEGDNLYNMFPNDGFEIAGLTIGGKQCFVLIVALVILPTVWLDNLSLLSYVSASGVLASAIILFSIVWTGAFDGVGFRQKGELVNWSGIPTALSLYAFCYCAHPVLLLCFIICTIGYASIAVFGYLMFGSGVQSQITLDLPIGKLSSKIAIYTTLVNPIAKYALMVTPIIEAVKNGFPCYLNKRVFGIIIGTALVISSVIVALVVPFFASLMSLVGAILSVTASIVMPCLCYLKISGIYRTFNHEMVVLVVMILMGIVVTMIGTYSSVLDILVNLQIDGFSLTLPLMSDDNKQEYNNNGLSTKIEEVESNHSPQATGSTSFFKTCFNGLNALSGVGILSVPYALATGGWLSLILFFAIATAAFYSGLLIKRCMDFDSNIRSYPDIGERAFGNKGRMIVSIAMYTELYLVSAGFLILEGDNLYNMFPNDGFEVAGLIIGGKQCFVLIVALVILPTVWLDNMSLLSYVSASGVLASAIIICSILWTGAFDGVGFRQKGELINWNGIPTAMSLYAFCYCAHPVFPSLYTSMKKKHQFSNVLILCFVICTIGYASMAVFGYLMFGTRVQSQITLDLPTGKLSSRIAIYTTLVNPLAKYALMVTPIIDAVKNGFPIPWFLNKRFFGLIIGTTLVISSVIVALLVPFFASLMSLVGAFFSVTASIIIPCICYLKISGIYRTFNCEIVIVAVTILMGVAVTIIGTYTSVLDILVNMKM</sequence>
<dbReference type="AlphaFoldDB" id="A0A7J6G1I1"/>
<dbReference type="PANTHER" id="PTHR22950:SF705">
    <property type="entry name" value="AMINO ACID TRANSPORTER AVT1I-LIKE"/>
    <property type="match status" value="1"/>
</dbReference>
<reference evidence="9 10" key="1">
    <citation type="journal article" date="2020" name="bioRxiv">
        <title>Sequence and annotation of 42 cannabis genomes reveals extensive copy number variation in cannabinoid synthesis and pathogen resistance genes.</title>
        <authorList>
            <person name="Mckernan K.J."/>
            <person name="Helbert Y."/>
            <person name="Kane L.T."/>
            <person name="Ebling H."/>
            <person name="Zhang L."/>
            <person name="Liu B."/>
            <person name="Eaton Z."/>
            <person name="Mclaughlin S."/>
            <person name="Kingan S."/>
            <person name="Baybayan P."/>
            <person name="Concepcion G."/>
            <person name="Jordan M."/>
            <person name="Riva A."/>
            <person name="Barbazuk W."/>
            <person name="Harkins T."/>
        </authorList>
    </citation>
    <scope>NUCLEOTIDE SEQUENCE [LARGE SCALE GENOMIC DNA]</scope>
    <source>
        <strain evidence="10">cv. Jamaican Lion 4</strain>
        <tissue evidence="9">Leaf</tissue>
    </source>
</reference>
<feature type="transmembrane region" description="Helical" evidence="7">
    <location>
        <begin position="391"/>
        <end position="412"/>
    </location>
</feature>
<accession>A0A7J6G1I1</accession>
<feature type="transmembrane region" description="Helical" evidence="7">
    <location>
        <begin position="691"/>
        <end position="712"/>
    </location>
</feature>
<feature type="transmembrane region" description="Helical" evidence="7">
    <location>
        <begin position="478"/>
        <end position="498"/>
    </location>
</feature>
<evidence type="ECO:0000313" key="9">
    <source>
        <dbReference type="EMBL" id="KAF4376697.1"/>
    </source>
</evidence>
<evidence type="ECO:0000259" key="8">
    <source>
        <dbReference type="Pfam" id="PF01490"/>
    </source>
</evidence>
<feature type="transmembrane region" description="Helical" evidence="7">
    <location>
        <begin position="505"/>
        <end position="526"/>
    </location>
</feature>
<feature type="transmembrane region" description="Helical" evidence="7">
    <location>
        <begin position="24"/>
        <end position="44"/>
    </location>
</feature>
<dbReference type="GO" id="GO:0005774">
    <property type="term" value="C:vacuolar membrane"/>
    <property type="evidence" value="ECO:0007669"/>
    <property type="project" value="TreeGrafter"/>
</dbReference>
<feature type="transmembrane region" description="Helical" evidence="7">
    <location>
        <begin position="257"/>
        <end position="278"/>
    </location>
</feature>
<feature type="transmembrane region" description="Helical" evidence="7">
    <location>
        <begin position="662"/>
        <end position="685"/>
    </location>
</feature>
<feature type="transmembrane region" description="Helical" evidence="7">
    <location>
        <begin position="724"/>
        <end position="745"/>
    </location>
</feature>
<keyword evidence="3 7" id="KW-0812">Transmembrane</keyword>
<organism evidence="9 10">
    <name type="scientific">Cannabis sativa</name>
    <name type="common">Hemp</name>
    <name type="synonym">Marijuana</name>
    <dbReference type="NCBI Taxonomy" id="3483"/>
    <lineage>
        <taxon>Eukaryota</taxon>
        <taxon>Viridiplantae</taxon>
        <taxon>Streptophyta</taxon>
        <taxon>Embryophyta</taxon>
        <taxon>Tracheophyta</taxon>
        <taxon>Spermatophyta</taxon>
        <taxon>Magnoliopsida</taxon>
        <taxon>eudicotyledons</taxon>
        <taxon>Gunneridae</taxon>
        <taxon>Pentapetalae</taxon>
        <taxon>rosids</taxon>
        <taxon>fabids</taxon>
        <taxon>Rosales</taxon>
        <taxon>Cannabaceae</taxon>
        <taxon>Cannabis</taxon>
    </lineage>
</organism>
<feature type="transmembrane region" description="Helical" evidence="7">
    <location>
        <begin position="290"/>
        <end position="311"/>
    </location>
</feature>
<feature type="transmembrane region" description="Helical" evidence="7">
    <location>
        <begin position="546"/>
        <end position="568"/>
    </location>
</feature>
<evidence type="ECO:0000256" key="3">
    <source>
        <dbReference type="ARBA" id="ARBA00022692"/>
    </source>
</evidence>
<keyword evidence="2" id="KW-0813">Transport</keyword>
<dbReference type="EMBL" id="JAATIP010000084">
    <property type="protein sequence ID" value="KAF4376697.1"/>
    <property type="molecule type" value="Genomic_DNA"/>
</dbReference>
<dbReference type="Pfam" id="PF01490">
    <property type="entry name" value="Aa_trans"/>
    <property type="match status" value="2"/>
</dbReference>
<dbReference type="Proteomes" id="UP000525078">
    <property type="component" value="Unassembled WGS sequence"/>
</dbReference>
<name>A0A7J6G1I1_CANSA</name>
<feature type="domain" description="Amino acid transporter transmembrane" evidence="8">
    <location>
        <begin position="148"/>
        <end position="310"/>
    </location>
</feature>
<comment type="caution">
    <text evidence="9">The sequence shown here is derived from an EMBL/GenBank/DDBJ whole genome shotgun (WGS) entry which is preliminary data.</text>
</comment>
<evidence type="ECO:0000256" key="7">
    <source>
        <dbReference type="SAM" id="Phobius"/>
    </source>
</evidence>
<proteinExistence type="predicted"/>
<feature type="transmembrane region" description="Helical" evidence="7">
    <location>
        <begin position="580"/>
        <end position="604"/>
    </location>
</feature>
<keyword evidence="6 7" id="KW-0472">Membrane</keyword>
<protein>
    <recommendedName>
        <fullName evidence="8">Amino acid transporter transmembrane domain-containing protein</fullName>
    </recommendedName>
</protein>
<keyword evidence="4" id="KW-0029">Amino-acid transport</keyword>
<feature type="transmembrane region" description="Helical" evidence="7">
    <location>
        <begin position="624"/>
        <end position="641"/>
    </location>
</feature>
<evidence type="ECO:0000256" key="2">
    <source>
        <dbReference type="ARBA" id="ARBA00022448"/>
    </source>
</evidence>
<evidence type="ECO:0000256" key="1">
    <source>
        <dbReference type="ARBA" id="ARBA00004141"/>
    </source>
</evidence>
<dbReference type="InterPro" id="IPR013057">
    <property type="entry name" value="AA_transpt_TM"/>
</dbReference>
<feature type="transmembrane region" description="Helical" evidence="7">
    <location>
        <begin position="439"/>
        <end position="458"/>
    </location>
</feature>
<gene>
    <name evidence="9" type="ORF">F8388_025568</name>
</gene>
<feature type="domain" description="Amino acid transporter transmembrane" evidence="8">
    <location>
        <begin position="361"/>
        <end position="743"/>
    </location>
</feature>
<keyword evidence="5 7" id="KW-1133">Transmembrane helix</keyword>
<feature type="transmembrane region" description="Helical" evidence="7">
    <location>
        <begin position="228"/>
        <end position="251"/>
    </location>
</feature>